<name>A0A9P1BUI1_9DINO</name>
<feature type="compositionally biased region" description="Basic and acidic residues" evidence="1">
    <location>
        <begin position="51"/>
        <end position="64"/>
    </location>
</feature>
<feature type="compositionally biased region" description="Low complexity" evidence="1">
    <location>
        <begin position="130"/>
        <end position="143"/>
    </location>
</feature>
<dbReference type="AlphaFoldDB" id="A0A9P1BUI1"/>
<gene>
    <name evidence="2" type="ORF">C1SCF055_LOCUS7644</name>
</gene>
<feature type="compositionally biased region" description="Low complexity" evidence="1">
    <location>
        <begin position="11"/>
        <end position="50"/>
    </location>
</feature>
<feature type="compositionally biased region" description="Basic residues" evidence="1">
    <location>
        <begin position="1"/>
        <end position="10"/>
    </location>
</feature>
<feature type="compositionally biased region" description="Polar residues" evidence="1">
    <location>
        <begin position="96"/>
        <end position="110"/>
    </location>
</feature>
<reference evidence="2" key="1">
    <citation type="submission" date="2022-10" db="EMBL/GenBank/DDBJ databases">
        <authorList>
            <person name="Chen Y."/>
            <person name="Dougan E. K."/>
            <person name="Chan C."/>
            <person name="Rhodes N."/>
            <person name="Thang M."/>
        </authorList>
    </citation>
    <scope>NUCLEOTIDE SEQUENCE</scope>
</reference>
<dbReference type="EMBL" id="CAMXCT020000507">
    <property type="protein sequence ID" value="CAL1133085.1"/>
    <property type="molecule type" value="Genomic_DNA"/>
</dbReference>
<feature type="region of interest" description="Disordered" evidence="1">
    <location>
        <begin position="1"/>
        <end position="187"/>
    </location>
</feature>
<evidence type="ECO:0000313" key="4">
    <source>
        <dbReference type="Proteomes" id="UP001152797"/>
    </source>
</evidence>
<comment type="caution">
    <text evidence="2">The sequence shown here is derived from an EMBL/GenBank/DDBJ whole genome shotgun (WGS) entry which is preliminary data.</text>
</comment>
<dbReference type="EMBL" id="CAMXCT010000507">
    <property type="protein sequence ID" value="CAI3979710.1"/>
    <property type="molecule type" value="Genomic_DNA"/>
</dbReference>
<sequence>MNANKGKKPAKSAPTAAKAAPAPKSAKTASSAPVTAAAAKAAPPSKVSGKSSKESETSVKDGKRCPKVPESTPEVVQSPAPPVSKRQRGKQPDPDPNSQIDSLKQANAKMQAQLDLMAKEMEKAKKVQKSSPGTSSTTATPSAKHPGPSPASAKPRASSKVAPPDAPGSDSDNEELTQGAKLGRLSRLCERKPSGKLHVPLEVHEKWLQKGRARDELLEQLEASDWNPDAFVKKVTKVHETTAKKKSTNRRGWYTKEAMEKKLQWSKSYIAGVVKYCEKEGNEHLWKKDKYNKKIRKYYVETAESDESCGEDVETLKETEELEADSPVRFQRLQGKSKALAELPSHGEESESEEEDAKGKSVQANGGPQEYKNMKKLGDSLLARSAKVTDLMSKLESHVQEKPEGSMEKKRVTRPGVETTNTEP</sequence>
<keyword evidence="4" id="KW-1185">Reference proteome</keyword>
<feature type="compositionally biased region" description="Acidic residues" evidence="1">
    <location>
        <begin position="303"/>
        <end position="313"/>
    </location>
</feature>
<organism evidence="2">
    <name type="scientific">Cladocopium goreaui</name>
    <dbReference type="NCBI Taxonomy" id="2562237"/>
    <lineage>
        <taxon>Eukaryota</taxon>
        <taxon>Sar</taxon>
        <taxon>Alveolata</taxon>
        <taxon>Dinophyceae</taxon>
        <taxon>Suessiales</taxon>
        <taxon>Symbiodiniaceae</taxon>
        <taxon>Cladocopium</taxon>
    </lineage>
</organism>
<proteinExistence type="predicted"/>
<evidence type="ECO:0000313" key="2">
    <source>
        <dbReference type="EMBL" id="CAI3979710.1"/>
    </source>
</evidence>
<feature type="region of interest" description="Disordered" evidence="1">
    <location>
        <begin position="393"/>
        <end position="424"/>
    </location>
</feature>
<feature type="compositionally biased region" description="Low complexity" evidence="1">
    <location>
        <begin position="150"/>
        <end position="163"/>
    </location>
</feature>
<accession>A0A9P1BUI1</accession>
<feature type="region of interest" description="Disordered" evidence="1">
    <location>
        <begin position="302"/>
        <end position="378"/>
    </location>
</feature>
<evidence type="ECO:0000313" key="3">
    <source>
        <dbReference type="EMBL" id="CAL4767022.1"/>
    </source>
</evidence>
<dbReference type="Proteomes" id="UP001152797">
    <property type="component" value="Unassembled WGS sequence"/>
</dbReference>
<evidence type="ECO:0000256" key="1">
    <source>
        <dbReference type="SAM" id="MobiDB-lite"/>
    </source>
</evidence>
<dbReference type="EMBL" id="CAMXCT030000507">
    <property type="protein sequence ID" value="CAL4767022.1"/>
    <property type="molecule type" value="Genomic_DNA"/>
</dbReference>
<feature type="compositionally biased region" description="Basic and acidic residues" evidence="1">
    <location>
        <begin position="393"/>
        <end position="410"/>
    </location>
</feature>
<protein>
    <submittedName>
        <fullName evidence="2">Uncharacterized protein</fullName>
    </submittedName>
</protein>
<reference evidence="3 4" key="2">
    <citation type="submission" date="2024-05" db="EMBL/GenBank/DDBJ databases">
        <authorList>
            <person name="Chen Y."/>
            <person name="Shah S."/>
            <person name="Dougan E. K."/>
            <person name="Thang M."/>
            <person name="Chan C."/>
        </authorList>
    </citation>
    <scope>NUCLEOTIDE SEQUENCE [LARGE SCALE GENOMIC DNA]</scope>
</reference>